<accession>A0A6J6UGZ9</accession>
<dbReference type="InterPro" id="IPR013630">
    <property type="entry name" value="Methyltransf_Zn-bd_dom_put"/>
</dbReference>
<gene>
    <name evidence="3" type="ORF">UFOPK2855_00573</name>
</gene>
<name>A0A6J6UGZ9_9ZZZZ</name>
<evidence type="ECO:0000259" key="2">
    <source>
        <dbReference type="Pfam" id="PF08484"/>
    </source>
</evidence>
<dbReference type="InterPro" id="IPR013691">
    <property type="entry name" value="MeTrfase_14"/>
</dbReference>
<dbReference type="SUPFAM" id="SSF53335">
    <property type="entry name" value="S-adenosyl-L-methionine-dependent methyltransferases"/>
    <property type="match status" value="1"/>
</dbReference>
<dbReference type="Pfam" id="PF08421">
    <property type="entry name" value="Methyltransf_13"/>
    <property type="match status" value="1"/>
</dbReference>
<dbReference type="InterPro" id="IPR038576">
    <property type="entry name" value="Methyltransf_Zn-bd_dom_put_sf"/>
</dbReference>
<dbReference type="Pfam" id="PF13489">
    <property type="entry name" value="Methyltransf_23"/>
    <property type="match status" value="1"/>
</dbReference>
<reference evidence="3" key="1">
    <citation type="submission" date="2020-05" db="EMBL/GenBank/DDBJ databases">
        <authorList>
            <person name="Chiriac C."/>
            <person name="Salcher M."/>
            <person name="Ghai R."/>
            <person name="Kavagutti S V."/>
        </authorList>
    </citation>
    <scope>NUCLEOTIDE SEQUENCE</scope>
</reference>
<dbReference type="AlphaFoldDB" id="A0A6J6UGZ9"/>
<proteinExistence type="predicted"/>
<feature type="domain" description="Methyltransferase putative zinc binding" evidence="1">
    <location>
        <begin position="14"/>
        <end position="73"/>
    </location>
</feature>
<dbReference type="InterPro" id="IPR029063">
    <property type="entry name" value="SAM-dependent_MTases_sf"/>
</dbReference>
<dbReference type="Gene3D" id="3.40.50.720">
    <property type="entry name" value="NAD(P)-binding Rossmann-like Domain"/>
    <property type="match status" value="1"/>
</dbReference>
<evidence type="ECO:0000313" key="3">
    <source>
        <dbReference type="EMBL" id="CAB4759110.1"/>
    </source>
</evidence>
<dbReference type="Gene3D" id="6.20.50.110">
    <property type="entry name" value="Methyltransferase, zinc-binding domain"/>
    <property type="match status" value="1"/>
</dbReference>
<dbReference type="EMBL" id="CAEZZK010000095">
    <property type="protein sequence ID" value="CAB4759110.1"/>
    <property type="molecule type" value="Genomic_DNA"/>
</dbReference>
<evidence type="ECO:0000259" key="1">
    <source>
        <dbReference type="Pfam" id="PF08421"/>
    </source>
</evidence>
<organism evidence="3">
    <name type="scientific">freshwater metagenome</name>
    <dbReference type="NCBI Taxonomy" id="449393"/>
    <lineage>
        <taxon>unclassified sequences</taxon>
        <taxon>metagenomes</taxon>
        <taxon>ecological metagenomes</taxon>
    </lineage>
</organism>
<feature type="domain" description="C-methyltransferase" evidence="2">
    <location>
        <begin position="255"/>
        <end position="406"/>
    </location>
</feature>
<dbReference type="Pfam" id="PF08484">
    <property type="entry name" value="Methyltransf_14"/>
    <property type="match status" value="1"/>
</dbReference>
<dbReference type="PANTHER" id="PTHR43861">
    <property type="entry name" value="TRANS-ACONITATE 2-METHYLTRANSFERASE-RELATED"/>
    <property type="match status" value="1"/>
</dbReference>
<sequence length="418" mass="45858">MIIMANNFRYVDSCRLCTSTDLENVLTLRPSPLGDQYLPIGGSAKSANLIPFGISRCNACNNFQTETVVDREHYRHCLTRPAAVNRVLAQSYCDSVPKLIEMVDLVPEDLVLEIGSNDGDFVSAFVEMGFRCLGVDPALNLVESAEKRGVSTLVDFFDRKLGREIASKHGKAKVVIANFVVANVDDLDDFMAGVVEVLAFDGVLTIETNSVTDIVSELLVETLVHEHLSYFSVVALTSFLDRHGLELFDVQRMPSKGGSIRCSIQHRGAMFKVGQSVSDAKALEHSSGLFLSSSWGKLSSAFAHARFSAIKFCERKFADGIVGYGTSDGATIFIYQLGIGEYLKALIDDDPYRQNLESPGFGIPTVSREEIFTDPLKAKTCLIFAPQYVKKIIDKNASARDSGVVFAKVWPNIQLILG</sequence>
<dbReference type="PANTHER" id="PTHR43861:SF5">
    <property type="entry name" value="BLL5978 PROTEIN"/>
    <property type="match status" value="1"/>
</dbReference>
<protein>
    <submittedName>
        <fullName evidence="3">Unannotated protein</fullName>
    </submittedName>
</protein>
<dbReference type="Gene3D" id="3.40.50.150">
    <property type="entry name" value="Vaccinia Virus protein VP39"/>
    <property type="match status" value="1"/>
</dbReference>